<dbReference type="InterPro" id="IPR024559">
    <property type="entry name" value="DUF3846"/>
</dbReference>
<evidence type="ECO:0000313" key="3">
    <source>
        <dbReference type="Proteomes" id="UP000285317"/>
    </source>
</evidence>
<dbReference type="Proteomes" id="UP000285317">
    <property type="component" value="Chromosome"/>
</dbReference>
<protein>
    <recommendedName>
        <fullName evidence="1">DUF3846 domain-containing protein</fullName>
    </recommendedName>
</protein>
<gene>
    <name evidence="2" type="ORF">C1I64_04655</name>
</gene>
<sequence>MTTALVLPATEDPYLCDLTSAEQIHSLVDGWFEILDLIEPGATLWINDEAALNNKPFNQHAMWLLLAHSPNVTASPFLRGSIVLTGPMHTNEDGLSDVDEYFVDLVIRGSRFTAEVWLKDATDWKDMNMPFDTWKSAYQSVLSLKERWPDVERTRVRPLP</sequence>
<dbReference type="KEGG" id="rfs:C1I64_04655"/>
<dbReference type="EMBL" id="CP028137">
    <property type="protein sequence ID" value="AZZ51400.1"/>
    <property type="molecule type" value="Genomic_DNA"/>
</dbReference>
<evidence type="ECO:0000259" key="1">
    <source>
        <dbReference type="Pfam" id="PF12957"/>
    </source>
</evidence>
<reference evidence="2 3" key="1">
    <citation type="submission" date="2018-03" db="EMBL/GenBank/DDBJ databases">
        <title>Bacteriophage NCPPB3778 and a type I-E CRISPR drive the evolution of the US Biological Select Agent, Rathayibacter toxicus.</title>
        <authorList>
            <person name="Davis E.W.II."/>
            <person name="Tabima J.F."/>
            <person name="Weisberg A.J."/>
            <person name="Dantas Lopes L."/>
            <person name="Wiseman M.S."/>
            <person name="Wiseman M.S."/>
            <person name="Pupko T."/>
            <person name="Belcher M.S."/>
            <person name="Sechler A.J."/>
            <person name="Tancos M.A."/>
            <person name="Schroeder B.K."/>
            <person name="Murray T.D."/>
            <person name="Luster D.G."/>
            <person name="Schneider W.L."/>
            <person name="Rogers E."/>
            <person name="Andreote F.D."/>
            <person name="Grunwald N.J."/>
            <person name="Putnam M.L."/>
            <person name="Chang J.H."/>
        </authorList>
    </citation>
    <scope>NUCLEOTIDE SEQUENCE [LARGE SCALE GENOMIC DNA]</scope>
    <source>
        <strain evidence="2 3">DSM 15932</strain>
    </source>
</reference>
<dbReference type="AlphaFoldDB" id="A0A3Q9UXD6"/>
<feature type="domain" description="DUF3846" evidence="1">
    <location>
        <begin position="4"/>
        <end position="101"/>
    </location>
</feature>
<evidence type="ECO:0000313" key="2">
    <source>
        <dbReference type="EMBL" id="AZZ51400.1"/>
    </source>
</evidence>
<dbReference type="RefSeq" id="WP_127886352.1">
    <property type="nucleotide sequence ID" value="NZ_CP028137.1"/>
</dbReference>
<proteinExistence type="predicted"/>
<name>A0A3Q9UXD6_9MICO</name>
<organism evidence="2 3">
    <name type="scientific">Rathayibacter festucae DSM 15932</name>
    <dbReference type="NCBI Taxonomy" id="1328866"/>
    <lineage>
        <taxon>Bacteria</taxon>
        <taxon>Bacillati</taxon>
        <taxon>Actinomycetota</taxon>
        <taxon>Actinomycetes</taxon>
        <taxon>Micrococcales</taxon>
        <taxon>Microbacteriaceae</taxon>
        <taxon>Rathayibacter</taxon>
    </lineage>
</organism>
<dbReference type="Pfam" id="PF12957">
    <property type="entry name" value="DUF3846"/>
    <property type="match status" value="1"/>
</dbReference>
<accession>A0A3Q9UXD6</accession>